<accession>A0AAV4QCT7</accession>
<evidence type="ECO:0000313" key="1">
    <source>
        <dbReference type="EMBL" id="GIY07245.1"/>
    </source>
</evidence>
<dbReference type="EMBL" id="BPLQ01004324">
    <property type="protein sequence ID" value="GIY07245.1"/>
    <property type="molecule type" value="Genomic_DNA"/>
</dbReference>
<proteinExistence type="predicted"/>
<gene>
    <name evidence="1" type="ORF">CDAR_570731</name>
</gene>
<dbReference type="AlphaFoldDB" id="A0AAV4QCT7"/>
<sequence length="163" mass="18039">MLCLYIECFTRFGSPFCATVALLSAGAGKSVQPVNFIENSSSLFESLRGFEQIINTSPSIQGKYLEKGFRGDGNTTKSFIRSAECPGVAANLEVKLLELFCDPVLPSTHNRRRRCVVGTKNQSRERVYPDSPQICEKILVQGMHPMSKGVANLRIVCFLELES</sequence>
<protein>
    <submittedName>
        <fullName evidence="1">Uncharacterized protein</fullName>
    </submittedName>
</protein>
<evidence type="ECO:0000313" key="2">
    <source>
        <dbReference type="Proteomes" id="UP001054837"/>
    </source>
</evidence>
<keyword evidence="2" id="KW-1185">Reference proteome</keyword>
<organism evidence="1 2">
    <name type="scientific">Caerostris darwini</name>
    <dbReference type="NCBI Taxonomy" id="1538125"/>
    <lineage>
        <taxon>Eukaryota</taxon>
        <taxon>Metazoa</taxon>
        <taxon>Ecdysozoa</taxon>
        <taxon>Arthropoda</taxon>
        <taxon>Chelicerata</taxon>
        <taxon>Arachnida</taxon>
        <taxon>Araneae</taxon>
        <taxon>Araneomorphae</taxon>
        <taxon>Entelegynae</taxon>
        <taxon>Araneoidea</taxon>
        <taxon>Araneidae</taxon>
        <taxon>Caerostris</taxon>
    </lineage>
</organism>
<name>A0AAV4QCT7_9ARAC</name>
<reference evidence="1 2" key="1">
    <citation type="submission" date="2021-06" db="EMBL/GenBank/DDBJ databases">
        <title>Caerostris darwini draft genome.</title>
        <authorList>
            <person name="Kono N."/>
            <person name="Arakawa K."/>
        </authorList>
    </citation>
    <scope>NUCLEOTIDE SEQUENCE [LARGE SCALE GENOMIC DNA]</scope>
</reference>
<dbReference type="Proteomes" id="UP001054837">
    <property type="component" value="Unassembled WGS sequence"/>
</dbReference>
<comment type="caution">
    <text evidence="1">The sequence shown here is derived from an EMBL/GenBank/DDBJ whole genome shotgun (WGS) entry which is preliminary data.</text>
</comment>